<organism evidence="2 3">
    <name type="scientific">Haloprofundus marisrubri</name>
    <dbReference type="NCBI Taxonomy" id="1514971"/>
    <lineage>
        <taxon>Archaea</taxon>
        <taxon>Methanobacteriati</taxon>
        <taxon>Methanobacteriota</taxon>
        <taxon>Stenosarchaea group</taxon>
        <taxon>Halobacteria</taxon>
        <taxon>Halobacteriales</taxon>
        <taxon>Haloferacaceae</taxon>
        <taxon>Haloprofundus</taxon>
    </lineage>
</organism>
<name>A0A0W1R9V8_9EURY</name>
<evidence type="ECO:0000313" key="2">
    <source>
        <dbReference type="EMBL" id="KTG10216.1"/>
    </source>
</evidence>
<dbReference type="EMBL" id="LOPU01000018">
    <property type="protein sequence ID" value="KTG10216.1"/>
    <property type="molecule type" value="Genomic_DNA"/>
</dbReference>
<dbReference type="OrthoDB" id="300230at2157"/>
<protein>
    <submittedName>
        <fullName evidence="2">Uncharacterized protein</fullName>
    </submittedName>
</protein>
<dbReference type="InterPro" id="IPR045396">
    <property type="entry name" value="DUF6517"/>
</dbReference>
<dbReference type="RefSeq" id="WP_071391241.1">
    <property type="nucleotide sequence ID" value="NZ_LOPU01000018.1"/>
</dbReference>
<gene>
    <name evidence="2" type="ORF">AUR64_11565</name>
</gene>
<dbReference type="Proteomes" id="UP000054387">
    <property type="component" value="Unassembled WGS sequence"/>
</dbReference>
<sequence length="224" mass="24815">MRVPPPSVSESRLRGWQQVESSVERPFDAGILRVTAHTAVYERNVLRAADAAADTADDSHVADAADDADRTAAPRIRRFFVASRLQLTPRPPASRALWRLVADRSMAGFETELRERGFLAVDRVDERRFDVRGTEARLARYDARSRVDGVVVSVQGWLAVWPAGEPGEFLLAGGAYPTGVNESATDDEATTQNREETKTAASLSEAFDPKRFRTELFALIRATR</sequence>
<keyword evidence="3" id="KW-1185">Reference proteome</keyword>
<evidence type="ECO:0000256" key="1">
    <source>
        <dbReference type="SAM" id="MobiDB-lite"/>
    </source>
</evidence>
<reference evidence="2 3" key="1">
    <citation type="submission" date="2015-12" db="EMBL/GenBank/DDBJ databases">
        <title>Haloprofundus marisrubri gen. nov., sp. nov., an extremely halophilic archaeon isolated from the Discovery deep brine-seawater interface in the Red Sea.</title>
        <authorList>
            <person name="Zhang G."/>
            <person name="Stingl U."/>
            <person name="Rashid M."/>
        </authorList>
    </citation>
    <scope>NUCLEOTIDE SEQUENCE [LARGE SCALE GENOMIC DNA]</scope>
    <source>
        <strain evidence="2 3">SB9</strain>
    </source>
</reference>
<proteinExistence type="predicted"/>
<dbReference type="Pfam" id="PF20127">
    <property type="entry name" value="DUF6517"/>
    <property type="match status" value="1"/>
</dbReference>
<dbReference type="AlphaFoldDB" id="A0A0W1R9V8"/>
<feature type="region of interest" description="Disordered" evidence="1">
    <location>
        <begin position="180"/>
        <end position="204"/>
    </location>
</feature>
<accession>A0A0W1R9V8</accession>
<dbReference type="STRING" id="1514971.AUR64_11565"/>
<evidence type="ECO:0000313" key="3">
    <source>
        <dbReference type="Proteomes" id="UP000054387"/>
    </source>
</evidence>
<comment type="caution">
    <text evidence="2">The sequence shown here is derived from an EMBL/GenBank/DDBJ whole genome shotgun (WGS) entry which is preliminary data.</text>
</comment>